<comment type="caution">
    <text evidence="2">The sequence shown here is derived from an EMBL/GenBank/DDBJ whole genome shotgun (WGS) entry which is preliminary data.</text>
</comment>
<organism evidence="2 3">
    <name type="scientific">Clavelina lepadiformis</name>
    <name type="common">Light-bulb sea squirt</name>
    <name type="synonym">Ascidia lepadiformis</name>
    <dbReference type="NCBI Taxonomy" id="159417"/>
    <lineage>
        <taxon>Eukaryota</taxon>
        <taxon>Metazoa</taxon>
        <taxon>Chordata</taxon>
        <taxon>Tunicata</taxon>
        <taxon>Ascidiacea</taxon>
        <taxon>Aplousobranchia</taxon>
        <taxon>Clavelinidae</taxon>
        <taxon>Clavelina</taxon>
    </lineage>
</organism>
<keyword evidence="1" id="KW-0812">Transmembrane</keyword>
<evidence type="ECO:0000313" key="3">
    <source>
        <dbReference type="Proteomes" id="UP001642483"/>
    </source>
</evidence>
<gene>
    <name evidence="2" type="ORF">CVLEPA_LOCUS20695</name>
</gene>
<protein>
    <submittedName>
        <fullName evidence="2">Uncharacterized protein</fullName>
    </submittedName>
</protein>
<feature type="transmembrane region" description="Helical" evidence="1">
    <location>
        <begin position="20"/>
        <end position="39"/>
    </location>
</feature>
<dbReference type="Proteomes" id="UP001642483">
    <property type="component" value="Unassembled WGS sequence"/>
</dbReference>
<dbReference type="EMBL" id="CAWYQH010000108">
    <property type="protein sequence ID" value="CAK8688710.1"/>
    <property type="molecule type" value="Genomic_DNA"/>
</dbReference>
<evidence type="ECO:0000313" key="2">
    <source>
        <dbReference type="EMBL" id="CAK8688710.1"/>
    </source>
</evidence>
<name>A0ABP0GEW8_CLALP</name>
<evidence type="ECO:0000256" key="1">
    <source>
        <dbReference type="SAM" id="Phobius"/>
    </source>
</evidence>
<keyword evidence="3" id="KW-1185">Reference proteome</keyword>
<accession>A0ABP0GEW8</accession>
<proteinExistence type="predicted"/>
<sequence length="80" mass="9170">MTDNKGTTVGDQTNTPKNLITIVLVTSLFGVIIVAMLLAQIIRRWRKIRNNSGRRQRGVRENQNENIELPILNGHIVHRR</sequence>
<keyword evidence="1" id="KW-1133">Transmembrane helix</keyword>
<keyword evidence="1" id="KW-0472">Membrane</keyword>
<reference evidence="2 3" key="1">
    <citation type="submission" date="2024-02" db="EMBL/GenBank/DDBJ databases">
        <authorList>
            <person name="Daric V."/>
            <person name="Darras S."/>
        </authorList>
    </citation>
    <scope>NUCLEOTIDE SEQUENCE [LARGE SCALE GENOMIC DNA]</scope>
</reference>